<feature type="transmembrane region" description="Helical" evidence="1">
    <location>
        <begin position="125"/>
        <end position="143"/>
    </location>
</feature>
<name>A0A0G9MWG3_9SPHN</name>
<feature type="transmembrane region" description="Helical" evidence="1">
    <location>
        <begin position="216"/>
        <end position="234"/>
    </location>
</feature>
<proteinExistence type="predicted"/>
<organism evidence="2 3">
    <name type="scientific">Aurantiacibacter luteus</name>
    <dbReference type="NCBI Taxonomy" id="1581420"/>
    <lineage>
        <taxon>Bacteria</taxon>
        <taxon>Pseudomonadati</taxon>
        <taxon>Pseudomonadota</taxon>
        <taxon>Alphaproteobacteria</taxon>
        <taxon>Sphingomonadales</taxon>
        <taxon>Erythrobacteraceae</taxon>
        <taxon>Aurantiacibacter</taxon>
    </lineage>
</organism>
<keyword evidence="3" id="KW-1185">Reference proteome</keyword>
<accession>A0A0G9MWG3</accession>
<feature type="transmembrane region" description="Helical" evidence="1">
    <location>
        <begin position="177"/>
        <end position="204"/>
    </location>
</feature>
<evidence type="ECO:0000313" key="3">
    <source>
        <dbReference type="Proteomes" id="UP000053464"/>
    </source>
</evidence>
<dbReference type="InterPro" id="IPR005240">
    <property type="entry name" value="DUF389"/>
</dbReference>
<feature type="transmembrane region" description="Helical" evidence="1">
    <location>
        <begin position="32"/>
        <end position="48"/>
    </location>
</feature>
<dbReference type="NCBIfam" id="TIGR00341">
    <property type="entry name" value="TIGR00341 family protein"/>
    <property type="match status" value="1"/>
</dbReference>
<dbReference type="PATRIC" id="fig|1581420.6.peg.2175"/>
<dbReference type="AlphaFoldDB" id="A0A0G9MWG3"/>
<protein>
    <submittedName>
        <fullName evidence="2">Membrane protein</fullName>
    </submittedName>
</protein>
<dbReference type="PANTHER" id="PTHR20992">
    <property type="entry name" value="AT15442P-RELATED"/>
    <property type="match status" value="1"/>
</dbReference>
<dbReference type="STRING" id="1581420.AAW00_10625"/>
<keyword evidence="1" id="KW-0812">Transmembrane</keyword>
<comment type="caution">
    <text evidence="2">The sequence shown here is derived from an EMBL/GenBank/DDBJ whole genome shotgun (WGS) entry which is preliminary data.</text>
</comment>
<gene>
    <name evidence="2" type="ORF">AAW00_10625</name>
</gene>
<feature type="transmembrane region" description="Helical" evidence="1">
    <location>
        <begin position="150"/>
        <end position="171"/>
    </location>
</feature>
<dbReference type="Proteomes" id="UP000053464">
    <property type="component" value="Unassembled WGS sequence"/>
</dbReference>
<reference evidence="2 3" key="1">
    <citation type="submission" date="2015-04" db="EMBL/GenBank/DDBJ databases">
        <title>The draft genome sequence of Erythrobacter luteus KA37.</title>
        <authorList>
            <person name="Zhuang L."/>
            <person name="Liu Y."/>
            <person name="Shao Z."/>
        </authorList>
    </citation>
    <scope>NUCLEOTIDE SEQUENCE [LARGE SCALE GENOMIC DNA]</scope>
    <source>
        <strain evidence="2 3">KA37</strain>
    </source>
</reference>
<feature type="transmembrane region" description="Helical" evidence="1">
    <location>
        <begin position="90"/>
        <end position="113"/>
    </location>
</feature>
<dbReference type="Pfam" id="PF04087">
    <property type="entry name" value="DUF389"/>
    <property type="match status" value="1"/>
</dbReference>
<keyword evidence="1" id="KW-1133">Transmembrane helix</keyword>
<evidence type="ECO:0000313" key="2">
    <source>
        <dbReference type="EMBL" id="KLE34909.1"/>
    </source>
</evidence>
<evidence type="ECO:0000256" key="1">
    <source>
        <dbReference type="SAM" id="Phobius"/>
    </source>
</evidence>
<keyword evidence="1" id="KW-0472">Membrane</keyword>
<dbReference type="EMBL" id="LBHB01000002">
    <property type="protein sequence ID" value="KLE34909.1"/>
    <property type="molecule type" value="Genomic_DNA"/>
</dbReference>
<dbReference type="PANTHER" id="PTHR20992:SF9">
    <property type="entry name" value="AT15442P-RELATED"/>
    <property type="match status" value="1"/>
</dbReference>
<sequence length="489" mass="51349">MLHWWGREVAGTVDQVAVIETRRAECALSARYLLMTCMSAGIAILGLIQGSAAVVIGAMLLSPLMDPIMGVGFALAIGDYKWLRQSARSLAVGTLVAILFTALVVWASPLQTITSEIASRTRPSLLDLGVAIFSSVAGAYAMIRGRLGTIVGVAIATALMPPLAVVGFGLATLNATVFWGALFLFVTNLTAIALTATAMARLYGFSASLSDKQTRMQTVLIIAAFIALSVPLFLSLRQIVWEAQATRQATATVEEVFGGRATISQLAPSFDAEPMQVSATVFTPQIVGEAEQQAERLLTERLGREVDVTLTQVRVGSSAQAQEEAQLAAARSAEAEAAAQAADIAERLSLLAGVPVDAVTVDRARRRAMVRARPLDGASLAAYFELERRIDATEPEWDIRLTPPLRPLPSVTFERGEGGDAALQPTTQGQQALELIGWAQQRTGVPVRLSGPAETVAAAGSVLAGQGAEVLAAAEGGSGPVSASWTTGE</sequence>
<feature type="transmembrane region" description="Helical" evidence="1">
    <location>
        <begin position="54"/>
        <end position="78"/>
    </location>
</feature>